<dbReference type="EMBL" id="JACIHI010000008">
    <property type="protein sequence ID" value="MBB4440513.1"/>
    <property type="molecule type" value="Genomic_DNA"/>
</dbReference>
<comment type="caution">
    <text evidence="3">The sequence shown here is derived from an EMBL/GenBank/DDBJ whole genome shotgun (WGS) entry which is preliminary data.</text>
</comment>
<dbReference type="InterPro" id="IPR036526">
    <property type="entry name" value="C-N_Hydrolase_sf"/>
</dbReference>
<evidence type="ECO:0000313" key="3">
    <source>
        <dbReference type="EMBL" id="MBB4440513.1"/>
    </source>
</evidence>
<dbReference type="Proteomes" id="UP000533724">
    <property type="component" value="Unassembled WGS sequence"/>
</dbReference>
<dbReference type="Pfam" id="PF00795">
    <property type="entry name" value="CN_hydrolase"/>
    <property type="match status" value="1"/>
</dbReference>
<dbReference type="GO" id="GO:0016811">
    <property type="term" value="F:hydrolase activity, acting on carbon-nitrogen (but not peptide) bonds, in linear amides"/>
    <property type="evidence" value="ECO:0007669"/>
    <property type="project" value="TreeGrafter"/>
</dbReference>
<accession>A0A7W6XVJ2</accession>
<dbReference type="PANTHER" id="PTHR43674:SF16">
    <property type="entry name" value="CARBON-NITROGEN FAMILY, PUTATIVE (AFU_ORTHOLOGUE AFUA_5G02350)-RELATED"/>
    <property type="match status" value="1"/>
</dbReference>
<dbReference type="InterPro" id="IPR003010">
    <property type="entry name" value="C-N_Hydrolase"/>
</dbReference>
<evidence type="ECO:0000313" key="4">
    <source>
        <dbReference type="Proteomes" id="UP000533724"/>
    </source>
</evidence>
<sequence length="261" mass="28075">MTSIRIAAAQTAEFRENVGAALDYAVRIAALAEADGVALLVFPEGFLQGYLTDERSARRVALDLASAEFAAVLDRLPKSGPVLVMGLIEIDDGRLFNTAVVVARGVLLGRYRKAHLLHCEGAFEAGKDSPLFAIGALRFGINICYDTNFPEAAAKVAASGASLILCLSNNMMPREKAEIFKPLHNAVRGERCRETGLWLISSDVTGERDGRIAWGPTAVLNRQGQVVAQLPLEEPGLLVFDFPCGEQDAGARPNDEHCGIR</sequence>
<proteinExistence type="predicted"/>
<dbReference type="PROSITE" id="PS50263">
    <property type="entry name" value="CN_HYDROLASE"/>
    <property type="match status" value="1"/>
</dbReference>
<organism evidence="3 4">
    <name type="scientific">Rhizobium esperanzae</name>
    <dbReference type="NCBI Taxonomy" id="1967781"/>
    <lineage>
        <taxon>Bacteria</taxon>
        <taxon>Pseudomonadati</taxon>
        <taxon>Pseudomonadota</taxon>
        <taxon>Alphaproteobacteria</taxon>
        <taxon>Hyphomicrobiales</taxon>
        <taxon>Rhizobiaceae</taxon>
        <taxon>Rhizobium/Agrobacterium group</taxon>
        <taxon>Rhizobium</taxon>
    </lineage>
</organism>
<evidence type="ECO:0000259" key="2">
    <source>
        <dbReference type="PROSITE" id="PS50263"/>
    </source>
</evidence>
<dbReference type="InterPro" id="IPR050345">
    <property type="entry name" value="Aliph_Amidase/BUP"/>
</dbReference>
<keyword evidence="1 3" id="KW-0378">Hydrolase</keyword>
<reference evidence="3 4" key="1">
    <citation type="submission" date="2020-08" db="EMBL/GenBank/DDBJ databases">
        <title>Genomic Encyclopedia of Type Strains, Phase IV (KMG-V): Genome sequencing to study the core and pangenomes of soil and plant-associated prokaryotes.</title>
        <authorList>
            <person name="Whitman W."/>
        </authorList>
    </citation>
    <scope>NUCLEOTIDE SEQUENCE [LARGE SCALE GENOMIC DNA]</scope>
    <source>
        <strain evidence="3 4">SEMIA 414</strain>
    </source>
</reference>
<gene>
    <name evidence="3" type="ORF">GGE15_003790</name>
</gene>
<dbReference type="RefSeq" id="WP_184500196.1">
    <property type="nucleotide sequence ID" value="NZ_JACIHI010000008.1"/>
</dbReference>
<dbReference type="AlphaFoldDB" id="A0A7W6XVJ2"/>
<protein>
    <submittedName>
        <fullName evidence="3">Putative amidohydrolase</fullName>
    </submittedName>
</protein>
<evidence type="ECO:0000256" key="1">
    <source>
        <dbReference type="ARBA" id="ARBA00022801"/>
    </source>
</evidence>
<feature type="domain" description="CN hydrolase" evidence="2">
    <location>
        <begin position="4"/>
        <end position="244"/>
    </location>
</feature>
<name>A0A7W6XVJ2_9HYPH</name>
<dbReference type="PANTHER" id="PTHR43674">
    <property type="entry name" value="NITRILASE C965.09-RELATED"/>
    <property type="match status" value="1"/>
</dbReference>
<dbReference type="CDD" id="cd07197">
    <property type="entry name" value="nitrilase"/>
    <property type="match status" value="1"/>
</dbReference>
<dbReference type="SUPFAM" id="SSF56317">
    <property type="entry name" value="Carbon-nitrogen hydrolase"/>
    <property type="match status" value="1"/>
</dbReference>
<dbReference type="Gene3D" id="3.60.110.10">
    <property type="entry name" value="Carbon-nitrogen hydrolase"/>
    <property type="match status" value="1"/>
</dbReference>